<dbReference type="Proteomes" id="UP001583177">
    <property type="component" value="Unassembled WGS sequence"/>
</dbReference>
<comment type="caution">
    <text evidence="3">The sequence shown here is derived from an EMBL/GenBank/DDBJ whole genome shotgun (WGS) entry which is preliminary data.</text>
</comment>
<feature type="transmembrane region" description="Helical" evidence="2">
    <location>
        <begin position="185"/>
        <end position="217"/>
    </location>
</feature>
<keyword evidence="2" id="KW-0472">Membrane</keyword>
<evidence type="ECO:0000256" key="1">
    <source>
        <dbReference type="SAM" id="MobiDB-lite"/>
    </source>
</evidence>
<reference evidence="3 4" key="1">
    <citation type="journal article" date="2024" name="IMA Fungus">
        <title>IMA Genome - F19 : A genome assembly and annotation guide to empower mycologists, including annotated draft genome sequences of Ceratocystis pirilliformis, Diaporthe australafricana, Fusarium ophioides, Paecilomyces lecythidis, and Sporothrix stenoceras.</title>
        <authorList>
            <person name="Aylward J."/>
            <person name="Wilson A.M."/>
            <person name="Visagie C.M."/>
            <person name="Spraker J."/>
            <person name="Barnes I."/>
            <person name="Buitendag C."/>
            <person name="Ceriani C."/>
            <person name="Del Mar Angel L."/>
            <person name="du Plessis D."/>
            <person name="Fuchs T."/>
            <person name="Gasser K."/>
            <person name="Kramer D."/>
            <person name="Li W."/>
            <person name="Munsamy K."/>
            <person name="Piso A."/>
            <person name="Price J.L."/>
            <person name="Sonnekus B."/>
            <person name="Thomas C."/>
            <person name="van der Nest A."/>
            <person name="van Dijk A."/>
            <person name="van Heerden A."/>
            <person name="van Vuuren N."/>
            <person name="Yilmaz N."/>
            <person name="Duong T.A."/>
            <person name="van der Merwe N.A."/>
            <person name="Wingfield M.J."/>
            <person name="Wingfield B.D."/>
        </authorList>
    </citation>
    <scope>NUCLEOTIDE SEQUENCE [LARGE SCALE GENOMIC DNA]</scope>
    <source>
        <strain evidence="3 4">CMW 18300</strain>
    </source>
</reference>
<accession>A0ABR3XIK4</accession>
<gene>
    <name evidence="3" type="ORF">Daus18300_002974</name>
</gene>
<keyword evidence="2" id="KW-1133">Transmembrane helix</keyword>
<feature type="region of interest" description="Disordered" evidence="1">
    <location>
        <begin position="24"/>
        <end position="56"/>
    </location>
</feature>
<dbReference type="InterPro" id="IPR018852">
    <property type="entry name" value="DUF2456"/>
</dbReference>
<dbReference type="PANTHER" id="PTHR28297">
    <property type="entry name" value="FUNGAL PROTEIN"/>
    <property type="match status" value="1"/>
</dbReference>
<protein>
    <submittedName>
        <fullName evidence="3">Uncharacterized protein</fullName>
    </submittedName>
</protein>
<name>A0ABR3XIK4_9PEZI</name>
<sequence length="280" mass="31174">MVAKGARNVLQTWWSNVSKPNFRETAEDAPGLPLSNYTTNEERQTPTPTGRLPDKRVPSSRLTLHQFLYIAGSHGIGALVISGGINFALAYAMYTTTDDPIRLWQFPNTLAGDTAVTIIIQCVMTWMIEMLIVNRDLRKGNIQPIGFISEPSSTEGRVSRWARWFMLLDQSKQQRKRRGSIKRKALYLVAQVVRALLVAFVSFCILFGPSVGILTAVGSKVGAGGDWVYPSRWAPEIFKLVLGGVLAVMTTPFFAMFWMVKCGWNGGIHEAVMINGNEYK</sequence>
<evidence type="ECO:0000313" key="4">
    <source>
        <dbReference type="Proteomes" id="UP001583177"/>
    </source>
</evidence>
<proteinExistence type="predicted"/>
<dbReference type="Pfam" id="PF10445">
    <property type="entry name" value="DUF2456"/>
    <property type="match status" value="1"/>
</dbReference>
<feature type="transmembrane region" description="Helical" evidence="2">
    <location>
        <begin position="237"/>
        <end position="260"/>
    </location>
</feature>
<dbReference type="PANTHER" id="PTHR28297:SF1">
    <property type="entry name" value="FUNGAL PROTEIN"/>
    <property type="match status" value="1"/>
</dbReference>
<evidence type="ECO:0000256" key="2">
    <source>
        <dbReference type="SAM" id="Phobius"/>
    </source>
</evidence>
<dbReference type="EMBL" id="JAWRVE010000018">
    <property type="protein sequence ID" value="KAL1875783.1"/>
    <property type="molecule type" value="Genomic_DNA"/>
</dbReference>
<feature type="transmembrane region" description="Helical" evidence="2">
    <location>
        <begin position="114"/>
        <end position="133"/>
    </location>
</feature>
<keyword evidence="4" id="KW-1185">Reference proteome</keyword>
<evidence type="ECO:0000313" key="3">
    <source>
        <dbReference type="EMBL" id="KAL1875783.1"/>
    </source>
</evidence>
<feature type="transmembrane region" description="Helical" evidence="2">
    <location>
        <begin position="67"/>
        <end position="94"/>
    </location>
</feature>
<organism evidence="3 4">
    <name type="scientific">Diaporthe australafricana</name>
    <dbReference type="NCBI Taxonomy" id="127596"/>
    <lineage>
        <taxon>Eukaryota</taxon>
        <taxon>Fungi</taxon>
        <taxon>Dikarya</taxon>
        <taxon>Ascomycota</taxon>
        <taxon>Pezizomycotina</taxon>
        <taxon>Sordariomycetes</taxon>
        <taxon>Sordariomycetidae</taxon>
        <taxon>Diaporthales</taxon>
        <taxon>Diaporthaceae</taxon>
        <taxon>Diaporthe</taxon>
    </lineage>
</organism>
<keyword evidence="2" id="KW-0812">Transmembrane</keyword>